<dbReference type="EMBL" id="CP011388">
    <property type="protein sequence ID" value="ANE45098.1"/>
    <property type="molecule type" value="Genomic_DNA"/>
</dbReference>
<keyword evidence="1" id="KW-0732">Signal</keyword>
<evidence type="ECO:0000313" key="2">
    <source>
        <dbReference type="EMBL" id="ANE45098.1"/>
    </source>
</evidence>
<evidence type="ECO:0000313" key="3">
    <source>
        <dbReference type="Proteomes" id="UP000076927"/>
    </source>
</evidence>
<dbReference type="Gene3D" id="2.60.120.200">
    <property type="match status" value="1"/>
</dbReference>
<dbReference type="OrthoDB" id="8660908at2"/>
<dbReference type="Gene3D" id="2.60.120.560">
    <property type="entry name" value="Exo-inulinase, domain 1"/>
    <property type="match status" value="1"/>
</dbReference>
<evidence type="ECO:0000256" key="1">
    <source>
        <dbReference type="SAM" id="SignalP"/>
    </source>
</evidence>
<keyword evidence="3" id="KW-1185">Reference proteome</keyword>
<gene>
    <name evidence="2" type="ORF">SY83_00555</name>
</gene>
<dbReference type="PATRIC" id="fig|1178515.4.peg.100"/>
<accession>A0A172TDI9</accession>
<proteinExistence type="predicted"/>
<dbReference type="STRING" id="1178515.SY83_00555"/>
<dbReference type="SUPFAM" id="SSF49899">
    <property type="entry name" value="Concanavalin A-like lectins/glucanases"/>
    <property type="match status" value="1"/>
</dbReference>
<organism evidence="2 3">
    <name type="scientific">Paenibacillus swuensis</name>
    <dbReference type="NCBI Taxonomy" id="1178515"/>
    <lineage>
        <taxon>Bacteria</taxon>
        <taxon>Bacillati</taxon>
        <taxon>Bacillota</taxon>
        <taxon>Bacilli</taxon>
        <taxon>Bacillales</taxon>
        <taxon>Paenibacillaceae</taxon>
        <taxon>Paenibacillus</taxon>
    </lineage>
</organism>
<sequence length="472" mass="52592">MGSLFNKKLLTLCLVVALSFMTTGGLFGTPSAQAALALPHWESFENGVANEFTTVSGTWFITSEGTQTYGAGYSTSLARVVAGESTWSNYSVESKVRVNYWGDPTTQSVGLMGRYTDADNYYMFTYEAPGELRIKKKNNSNLTILQSKAFTFNTNKWYTFRAEMNGSTIRFYVDGKLELEVQDTAFTSGKAGLLSVYGSSCFDDVRIIGMSTPSGTIIEYALDNLGTFKTVIQGTSSITNVSNPVRRGTSSFKHVTSGDPKRAEIDDDWTKYDAKTNSYYYGLSYFIPDDGTFTDTLRQIVGQLRFSNITTAPATKPNCEMSGHGGSGHHLTLWEGNWRYSLQHQDPAKASCAGLINKEFTLIPIKKGVWTDIVIHAKFRHTTDGFIKIWMAEDGGGYKQVLNYYGSTWFDKYQDSSSLAGIDVKAPNFTFGQYWSNSTLQRTNYTDQARVYQVSTSLDDYKTGFNMVRPEQ</sequence>
<name>A0A172TDI9_9BACL</name>
<feature type="signal peptide" evidence="1">
    <location>
        <begin position="1"/>
        <end position="28"/>
    </location>
</feature>
<dbReference type="Pfam" id="PF14099">
    <property type="entry name" value="Polysacc_lyase"/>
    <property type="match status" value="1"/>
</dbReference>
<dbReference type="Proteomes" id="UP000076927">
    <property type="component" value="Chromosome"/>
</dbReference>
<dbReference type="Pfam" id="PF13385">
    <property type="entry name" value="Laminin_G_3"/>
    <property type="match status" value="1"/>
</dbReference>
<dbReference type="AlphaFoldDB" id="A0A172TDI9"/>
<protein>
    <recommendedName>
        <fullName evidence="4">3-keto-disaccharide hydrolase domain-containing protein</fullName>
    </recommendedName>
</protein>
<dbReference type="InterPro" id="IPR025975">
    <property type="entry name" value="Polysacc_lyase"/>
</dbReference>
<feature type="chain" id="PRO_5038727734" description="3-keto-disaccharide hydrolase domain-containing protein" evidence="1">
    <location>
        <begin position="29"/>
        <end position="472"/>
    </location>
</feature>
<dbReference type="InterPro" id="IPR013320">
    <property type="entry name" value="ConA-like_dom_sf"/>
</dbReference>
<reference evidence="2 3" key="1">
    <citation type="submission" date="2015-01" db="EMBL/GenBank/DDBJ databases">
        <title>Paenibacillus swuensis/DY6/whole genome sequencing.</title>
        <authorList>
            <person name="Kim M.K."/>
            <person name="Srinivasan S."/>
            <person name="Lee J.-J."/>
        </authorList>
    </citation>
    <scope>NUCLEOTIDE SEQUENCE [LARGE SCALE GENOMIC DNA]</scope>
    <source>
        <strain evidence="2 3">DY6</strain>
    </source>
</reference>
<dbReference type="KEGG" id="pswu:SY83_00555"/>
<evidence type="ECO:0008006" key="4">
    <source>
        <dbReference type="Google" id="ProtNLM"/>
    </source>
</evidence>